<evidence type="ECO:0000313" key="11">
    <source>
        <dbReference type="Ensembl" id="ENSCSEP00000031126.1"/>
    </source>
</evidence>
<evidence type="ECO:0000256" key="9">
    <source>
        <dbReference type="PROSITE-ProRule" id="PRU00221"/>
    </source>
</evidence>
<dbReference type="CDD" id="cd00200">
    <property type="entry name" value="WD40"/>
    <property type="match status" value="1"/>
</dbReference>
<dbReference type="PROSITE" id="PS50082">
    <property type="entry name" value="WD_REPEATS_2"/>
    <property type="match status" value="2"/>
</dbReference>
<protein>
    <recommendedName>
        <fullName evidence="2">U3 small nucleolar RNA-associated protein 15 homolog</fullName>
    </recommendedName>
</protein>
<feature type="domain" description="U3 small nucleolar RNA-associated protein 15 C-terminal" evidence="10">
    <location>
        <begin position="347"/>
        <end position="491"/>
    </location>
</feature>
<reference evidence="11 12" key="1">
    <citation type="journal article" date="2014" name="Nat. Genet.">
        <title>Whole-genome sequence of a flatfish provides insights into ZW sex chromosome evolution and adaptation to a benthic lifestyle.</title>
        <authorList>
            <person name="Chen S."/>
            <person name="Zhang G."/>
            <person name="Shao C."/>
            <person name="Huang Q."/>
            <person name="Liu G."/>
            <person name="Zhang P."/>
            <person name="Song W."/>
            <person name="An N."/>
            <person name="Chalopin D."/>
            <person name="Volff J.N."/>
            <person name="Hong Y."/>
            <person name="Li Q."/>
            <person name="Sha Z."/>
            <person name="Zhou H."/>
            <person name="Xie M."/>
            <person name="Yu Q."/>
            <person name="Liu Y."/>
            <person name="Xiang H."/>
            <person name="Wang N."/>
            <person name="Wu K."/>
            <person name="Yang C."/>
            <person name="Zhou Q."/>
            <person name="Liao X."/>
            <person name="Yang L."/>
            <person name="Hu Q."/>
            <person name="Zhang J."/>
            <person name="Meng L."/>
            <person name="Jin L."/>
            <person name="Tian Y."/>
            <person name="Lian J."/>
            <person name="Yang J."/>
            <person name="Miao G."/>
            <person name="Liu S."/>
            <person name="Liang Z."/>
            <person name="Yan F."/>
            <person name="Li Y."/>
            <person name="Sun B."/>
            <person name="Zhang H."/>
            <person name="Zhang J."/>
            <person name="Zhu Y."/>
            <person name="Du M."/>
            <person name="Zhao Y."/>
            <person name="Schartl M."/>
            <person name="Tang Q."/>
            <person name="Wang J."/>
        </authorList>
    </citation>
    <scope>NUCLEOTIDE SEQUENCE</scope>
</reference>
<organism evidence="11 12">
    <name type="scientific">Cynoglossus semilaevis</name>
    <name type="common">Tongue sole</name>
    <dbReference type="NCBI Taxonomy" id="244447"/>
    <lineage>
        <taxon>Eukaryota</taxon>
        <taxon>Metazoa</taxon>
        <taxon>Chordata</taxon>
        <taxon>Craniata</taxon>
        <taxon>Vertebrata</taxon>
        <taxon>Euteleostomi</taxon>
        <taxon>Actinopterygii</taxon>
        <taxon>Neopterygii</taxon>
        <taxon>Teleostei</taxon>
        <taxon>Neoteleostei</taxon>
        <taxon>Acanthomorphata</taxon>
        <taxon>Carangaria</taxon>
        <taxon>Pleuronectiformes</taxon>
        <taxon>Pleuronectoidei</taxon>
        <taxon>Cynoglossidae</taxon>
        <taxon>Cynoglossinae</taxon>
        <taxon>Cynoglossus</taxon>
    </lineage>
</organism>
<comment type="subunit">
    <text evidence="8">Part of the small subunit (SSU) processome, composed of more than 70 proteins and the RNA chaperone small nucleolar RNA (snoRNA) U3. May be a component of the proposed t-UTP subcomplex of the ribosomal small subunit (SSU) processome.</text>
</comment>
<dbReference type="Gene3D" id="2.130.10.10">
    <property type="entry name" value="YVTN repeat-like/Quinoprotein amine dehydrogenase"/>
    <property type="match status" value="2"/>
</dbReference>
<reference evidence="11" key="2">
    <citation type="submission" date="2025-08" db="UniProtKB">
        <authorList>
            <consortium name="Ensembl"/>
        </authorList>
    </citation>
    <scope>IDENTIFICATION</scope>
</reference>
<dbReference type="GO" id="GO:0006364">
    <property type="term" value="P:rRNA processing"/>
    <property type="evidence" value="ECO:0007669"/>
    <property type="project" value="UniProtKB-KW"/>
</dbReference>
<dbReference type="PROSITE" id="PS50294">
    <property type="entry name" value="WD_REPEATS_REGION"/>
    <property type="match status" value="2"/>
</dbReference>
<proteinExistence type="predicted"/>
<feature type="repeat" description="WD" evidence="9">
    <location>
        <begin position="118"/>
        <end position="159"/>
    </location>
</feature>
<dbReference type="GO" id="GO:0045766">
    <property type="term" value="P:positive regulation of angiogenesis"/>
    <property type="evidence" value="ECO:0007669"/>
    <property type="project" value="Ensembl"/>
</dbReference>
<dbReference type="PANTHER" id="PTHR19924">
    <property type="entry name" value="UTP15 U3 SMALL NUCLEOLAR RNA-ASSOCIATED PROTEIN 15 FAMILY MEMBER"/>
    <property type="match status" value="1"/>
</dbReference>
<dbReference type="GeneID" id="103397750"/>
<dbReference type="InterPro" id="IPR036322">
    <property type="entry name" value="WD40_repeat_dom_sf"/>
</dbReference>
<evidence type="ECO:0000259" key="10">
    <source>
        <dbReference type="Pfam" id="PF09384"/>
    </source>
</evidence>
<dbReference type="FunFam" id="2.130.10.10:FF:000978">
    <property type="entry name" value="U3 small nucleolar RNA-associated protein 15 homolog"/>
    <property type="match status" value="1"/>
</dbReference>
<dbReference type="SMART" id="SM00320">
    <property type="entry name" value="WD40"/>
    <property type="match status" value="7"/>
</dbReference>
<dbReference type="InParanoid" id="A0A3P8X0B1"/>
<keyword evidence="4 9" id="KW-0853">WD repeat</keyword>
<keyword evidence="3" id="KW-0698">rRNA processing</keyword>
<dbReference type="GO" id="GO:0005730">
    <property type="term" value="C:nucleolus"/>
    <property type="evidence" value="ECO:0007669"/>
    <property type="project" value="UniProtKB-SubCell"/>
</dbReference>
<dbReference type="STRING" id="244447.ENSCSEP00000031126"/>
<evidence type="ECO:0000256" key="8">
    <source>
        <dbReference type="ARBA" id="ARBA00064469"/>
    </source>
</evidence>
<evidence type="ECO:0000256" key="1">
    <source>
        <dbReference type="ARBA" id="ARBA00004604"/>
    </source>
</evidence>
<dbReference type="InterPro" id="IPR019775">
    <property type="entry name" value="WD40_repeat_CS"/>
</dbReference>
<reference evidence="11" key="3">
    <citation type="submission" date="2025-09" db="UniProtKB">
        <authorList>
            <consortium name="Ensembl"/>
        </authorList>
    </citation>
    <scope>IDENTIFICATION</scope>
</reference>
<dbReference type="PROSITE" id="PS00678">
    <property type="entry name" value="WD_REPEATS_1"/>
    <property type="match status" value="1"/>
</dbReference>
<comment type="subcellular location">
    <subcellularLocation>
        <location evidence="1">Nucleus</location>
        <location evidence="1">Nucleolus</location>
    </subcellularLocation>
</comment>
<dbReference type="SUPFAM" id="SSF50978">
    <property type="entry name" value="WD40 repeat-like"/>
    <property type="match status" value="1"/>
</dbReference>
<dbReference type="Pfam" id="PF00400">
    <property type="entry name" value="WD40"/>
    <property type="match status" value="5"/>
</dbReference>
<keyword evidence="12" id="KW-1185">Reference proteome</keyword>
<name>A0A3P8X0B1_CYNSE</name>
<dbReference type="Ensembl" id="ENSCSET00000031533.1">
    <property type="protein sequence ID" value="ENSCSEP00000031126.1"/>
    <property type="gene ID" value="ENSCSEG00000019924.1"/>
</dbReference>
<dbReference type="KEGG" id="csem:103397750"/>
<keyword evidence="6" id="KW-0539">Nucleus</keyword>
<dbReference type="Pfam" id="PF09384">
    <property type="entry name" value="UTP15_C"/>
    <property type="match status" value="1"/>
</dbReference>
<evidence type="ECO:0000256" key="3">
    <source>
        <dbReference type="ARBA" id="ARBA00022552"/>
    </source>
</evidence>
<feature type="repeat" description="WD" evidence="9">
    <location>
        <begin position="244"/>
        <end position="285"/>
    </location>
</feature>
<dbReference type="InterPro" id="IPR015943">
    <property type="entry name" value="WD40/YVTN_repeat-like_dom_sf"/>
</dbReference>
<dbReference type="Proteomes" id="UP000265120">
    <property type="component" value="Chromosome Z"/>
</dbReference>
<dbReference type="FunCoup" id="A0A3P8X0B1">
    <property type="interactions" value="1343"/>
</dbReference>
<evidence type="ECO:0000256" key="5">
    <source>
        <dbReference type="ARBA" id="ARBA00022737"/>
    </source>
</evidence>
<dbReference type="PANTHER" id="PTHR19924:SF26">
    <property type="entry name" value="U3 SMALL NUCLEOLAR RNA-ASSOCIATED PROTEIN 15 HOMOLOG"/>
    <property type="match status" value="1"/>
</dbReference>
<accession>A0A3P8X0B1</accession>
<evidence type="ECO:0000256" key="7">
    <source>
        <dbReference type="ARBA" id="ARBA00045437"/>
    </source>
</evidence>
<dbReference type="CTD" id="84135"/>
<dbReference type="OMA" id="ATYQVVH"/>
<dbReference type="InterPro" id="IPR018983">
    <property type="entry name" value="U3_snoRNA-assocProt_15_C"/>
</dbReference>
<dbReference type="GeneTree" id="ENSGT00390000004228"/>
<dbReference type="AlphaFoldDB" id="A0A3P8X0B1"/>
<evidence type="ECO:0000256" key="2">
    <source>
        <dbReference type="ARBA" id="ARBA00018260"/>
    </source>
</evidence>
<dbReference type="GO" id="GO:0045943">
    <property type="term" value="P:positive regulation of transcription by RNA polymerase I"/>
    <property type="evidence" value="ECO:0007669"/>
    <property type="project" value="TreeGrafter"/>
</dbReference>
<dbReference type="RefSeq" id="XP_008334340.1">
    <property type="nucleotide sequence ID" value="XM_008336118.3"/>
</dbReference>
<comment type="function">
    <text evidence="7">Ribosome biogenesis factor. Involved in nucleolar processing of pre-18S ribosomal RNA. Required for optimal pre-ribosomal RNA transcription by RNA polymerase I. Part of the small subunit (SSU) processome, first precursor of the small eukaryotic ribosomal subunit. During the assembly of the SSU processome in the nucleolus, many ribosome biogenesis factors, an RNA chaperone and ribosomal proteins associate with the nascent pre-rRNA and work in concert to generate RNA folding, modifications, rearrangements and cleavage as well as targeted degradation of pre-ribosomal RNA by the RNA exosome.</text>
</comment>
<dbReference type="OrthoDB" id="431715at2759"/>
<dbReference type="InterPro" id="IPR001680">
    <property type="entry name" value="WD40_rpt"/>
</dbReference>
<evidence type="ECO:0000313" key="12">
    <source>
        <dbReference type="Proteomes" id="UP000265120"/>
    </source>
</evidence>
<evidence type="ECO:0000256" key="4">
    <source>
        <dbReference type="ARBA" id="ARBA00022574"/>
    </source>
</evidence>
<keyword evidence="5" id="KW-0677">Repeat</keyword>
<sequence length="525" mass="59332">MASFKPTKIQVYPKLGEKVTQDTLYWKDYKTPVQIKEFGAITNVDVSPVSPHNFAVTAFTRIHIYGPFSQEPLKTFTKFKDTAYCARFRSDGQLLVAGCEDSVVRLFDVSGKVALRMFKGHTKSVHVTDFTSDQYRIFTGSDDYTCRLWDMANATLINTYQEHTDYVRCGVTSKLNRDLFFTGSYDHTLKVFDARVDKSIMTMDHGQPVESVLLYPSEGLLVSAGGRFVKVWDLLKGGQPLVSLRNHHKTVTCLCLSSNGERLLSGSLDRHVKVYSTTSYKVVHNFDYDASILSLALAPDDESVIVGMTNGILSIKHRKSPEQSKEVPGQQKRRPSYRVFVKGKKRLPKQDDYLVSKPVKQHLAKYDKQLKKFNVSKALDTALETWRRLKKPEVTVAVIKELERRGTLKNALAGRDEQGLYHLLHFLIGNVVDPRFAPVLVTAAEMILDVYHSVIGQSPVVDRQLLRLQDLLEKEIDYQQDLLEVLGMLDTMFASSVPKMEVPWFSTSCSNGLTEGEARPPLHAI</sequence>
<evidence type="ECO:0000256" key="6">
    <source>
        <dbReference type="ARBA" id="ARBA00023242"/>
    </source>
</evidence>